<dbReference type="EMBL" id="NAJQ01001270">
    <property type="protein sequence ID" value="TKA61142.1"/>
    <property type="molecule type" value="Genomic_DNA"/>
</dbReference>
<reference evidence="13 14" key="1">
    <citation type="submission" date="2017-03" db="EMBL/GenBank/DDBJ databases">
        <title>Genomes of endolithic fungi from Antarctica.</title>
        <authorList>
            <person name="Coleine C."/>
            <person name="Masonjones S."/>
            <person name="Stajich J.E."/>
        </authorList>
    </citation>
    <scope>NUCLEOTIDE SEQUENCE [LARGE SCALE GENOMIC DNA]</scope>
    <source>
        <strain evidence="13 14">CCFEE 5184</strain>
    </source>
</reference>
<dbReference type="InterPro" id="IPR026050">
    <property type="entry name" value="C1GALT1/C1GALT1_chp1"/>
</dbReference>
<gene>
    <name evidence="13" type="ORF">B0A55_12343</name>
</gene>
<evidence type="ECO:0000256" key="3">
    <source>
        <dbReference type="ARBA" id="ARBA00006462"/>
    </source>
</evidence>
<keyword evidence="9" id="KW-0735">Signal-anchor</keyword>
<dbReference type="Pfam" id="PF02434">
    <property type="entry name" value="Fringe"/>
    <property type="match status" value="1"/>
</dbReference>
<dbReference type="PANTHER" id="PTHR23033:SF43">
    <property type="entry name" value="APPLE DOMAIN-CONTAINING PROTEIN"/>
    <property type="match status" value="1"/>
</dbReference>
<dbReference type="PANTHER" id="PTHR23033">
    <property type="entry name" value="BETA1,3-GALACTOSYLTRANSFERASE"/>
    <property type="match status" value="1"/>
</dbReference>
<dbReference type="OrthoDB" id="414175at2759"/>
<evidence type="ECO:0000256" key="10">
    <source>
        <dbReference type="ARBA" id="ARBA00022989"/>
    </source>
</evidence>
<dbReference type="Proteomes" id="UP000309340">
    <property type="component" value="Unassembled WGS sequence"/>
</dbReference>
<evidence type="ECO:0000256" key="7">
    <source>
        <dbReference type="ARBA" id="ARBA00022692"/>
    </source>
</evidence>
<dbReference type="EC" id="2.4.1.122" evidence="4"/>
<evidence type="ECO:0000256" key="11">
    <source>
        <dbReference type="ARBA" id="ARBA00023136"/>
    </source>
</evidence>
<evidence type="ECO:0000256" key="5">
    <source>
        <dbReference type="ARBA" id="ARBA00022676"/>
    </source>
</evidence>
<keyword evidence="5" id="KW-0328">Glycosyltransferase</keyword>
<dbReference type="GO" id="GO:0016020">
    <property type="term" value="C:membrane"/>
    <property type="evidence" value="ECO:0007669"/>
    <property type="project" value="UniProtKB-SubCell"/>
</dbReference>
<comment type="caution">
    <text evidence="13">The sequence shown here is derived from an EMBL/GenBank/DDBJ whole genome shotgun (WGS) entry which is preliminary data.</text>
</comment>
<dbReference type="InterPro" id="IPR003378">
    <property type="entry name" value="Fringe-like_glycosylTrfase"/>
</dbReference>
<accession>A0A4U0WEF0</accession>
<evidence type="ECO:0000256" key="2">
    <source>
        <dbReference type="ARBA" id="ARBA00004922"/>
    </source>
</evidence>
<sequence>ARVRPQLESVSACLDTLIIVSDVDEEYQGQQLLDVIADLPAPFRDNNKQLRRSGYYVQKAFADNGTLAGVNLTEIGVHGWKMDKFKFLPQVSRAWRMRPEKRWYVFYEGDTYVVWDNVFRLLSNFNPDVPLYFGSPSPGRDGSWMANGGEGYVLSREAVRRLVKHEFGEDGAFLGSKLSERWRHGMMRDCCGDSVLGWAVHEDAKTDLSGLWPMFNPHPLHGVPFSDRYWCQPVISMHKTTTESMVDLWRWEESRRELQRPLIYADLPHYLNLTKITIREDWDNADWDGYPAPQDSNAHNSFKACGDACKANDDCFQWTYHLRSCYFVRSFRLGAPKAAEVEESRTEDEWSHNDTRFMAGWDVEGIRRWMDGKGRDCKAVQWVKPSVERIY</sequence>
<feature type="non-terminal residue" evidence="13">
    <location>
        <position position="1"/>
    </location>
</feature>
<keyword evidence="11" id="KW-0472">Membrane</keyword>
<dbReference type="GO" id="GO:0000166">
    <property type="term" value="F:nucleotide binding"/>
    <property type="evidence" value="ECO:0007669"/>
    <property type="project" value="UniProtKB-KW"/>
</dbReference>
<evidence type="ECO:0000256" key="6">
    <source>
        <dbReference type="ARBA" id="ARBA00022679"/>
    </source>
</evidence>
<keyword evidence="8" id="KW-0547">Nucleotide-binding</keyword>
<keyword evidence="7" id="KW-0812">Transmembrane</keyword>
<proteinExistence type="inferred from homology"/>
<evidence type="ECO:0000313" key="14">
    <source>
        <dbReference type="Proteomes" id="UP000309340"/>
    </source>
</evidence>
<dbReference type="Gene3D" id="3.90.550.50">
    <property type="match status" value="1"/>
</dbReference>
<comment type="subcellular location">
    <subcellularLocation>
        <location evidence="1">Membrane</location>
        <topology evidence="1">Single-pass type II membrane protein</topology>
    </subcellularLocation>
</comment>
<dbReference type="AlphaFoldDB" id="A0A4U0WEF0"/>
<keyword evidence="14" id="KW-1185">Reference proteome</keyword>
<evidence type="ECO:0000256" key="4">
    <source>
        <dbReference type="ARBA" id="ARBA00012557"/>
    </source>
</evidence>
<dbReference type="STRING" id="329884.A0A4U0WEF0"/>
<evidence type="ECO:0000256" key="1">
    <source>
        <dbReference type="ARBA" id="ARBA00004606"/>
    </source>
</evidence>
<comment type="similarity">
    <text evidence="3">Belongs to the glycosyltransferase 31 family. Beta3-Gal-T subfamily.</text>
</comment>
<keyword evidence="6" id="KW-0808">Transferase</keyword>
<comment type="pathway">
    <text evidence="2">Protein modification; protein glycosylation.</text>
</comment>
<evidence type="ECO:0000256" key="8">
    <source>
        <dbReference type="ARBA" id="ARBA00022741"/>
    </source>
</evidence>
<protein>
    <recommendedName>
        <fullName evidence="4">N-acetylgalactosaminide beta-1,3-galactosyltransferase</fullName>
        <ecNumber evidence="4">2.4.1.122</ecNumber>
    </recommendedName>
</protein>
<keyword evidence="10" id="KW-1133">Transmembrane helix</keyword>
<name>A0A4U0WEF0_9PEZI</name>
<evidence type="ECO:0000259" key="12">
    <source>
        <dbReference type="Pfam" id="PF02434"/>
    </source>
</evidence>
<evidence type="ECO:0000256" key="9">
    <source>
        <dbReference type="ARBA" id="ARBA00022968"/>
    </source>
</evidence>
<organism evidence="13 14">
    <name type="scientific">Friedmanniomyces simplex</name>
    <dbReference type="NCBI Taxonomy" id="329884"/>
    <lineage>
        <taxon>Eukaryota</taxon>
        <taxon>Fungi</taxon>
        <taxon>Dikarya</taxon>
        <taxon>Ascomycota</taxon>
        <taxon>Pezizomycotina</taxon>
        <taxon>Dothideomycetes</taxon>
        <taxon>Dothideomycetidae</taxon>
        <taxon>Mycosphaerellales</taxon>
        <taxon>Teratosphaeriaceae</taxon>
        <taxon>Friedmanniomyces</taxon>
    </lineage>
</organism>
<feature type="domain" description="Fringe-like glycosyltransferase" evidence="12">
    <location>
        <begin position="95"/>
        <end position="162"/>
    </location>
</feature>
<evidence type="ECO:0000313" key="13">
    <source>
        <dbReference type="EMBL" id="TKA61142.1"/>
    </source>
</evidence>
<dbReference type="GO" id="GO:0016263">
    <property type="term" value="F:glycoprotein-N-acetylgalactosamine 3-beta-galactosyltransferase activity"/>
    <property type="evidence" value="ECO:0007669"/>
    <property type="project" value="UniProtKB-EC"/>
</dbReference>